<feature type="region of interest" description="Disordered" evidence="1">
    <location>
        <begin position="358"/>
        <end position="383"/>
    </location>
</feature>
<evidence type="ECO:0000313" key="3">
    <source>
        <dbReference type="Proteomes" id="UP000016587"/>
    </source>
</evidence>
<proteinExistence type="predicted"/>
<sequence length="383" mass="42197">MFTDVRLDSMAKAVHETGVMRDSIPPIDKPVFISVMDASLSMDPGDHVFVLESTTPPRIYPQTTLVWHSVVNEVEGPDAQKTYRSVTYCPLTGTVAAYSGTIDDVTTTFGTDGSLLNNNTLLYDRATGSLWTQLGGLCIKGTLKGKRLQPVPLVWTTFGRAAARYPEALVLSRATGHRRSYSKDPYGSYARNGTYYDNAVIVHPVTGTDTRQHPKEKVLGLILPEMIVAVVKKSLRHAGAANFDAGAFPIVSFWDDGLQAPRLFDRRVEGQNLRFAKLPQGFFDSATHTLWSPTGEGLQGPLAGRRLLQLPRYESMWFAWYAFFPETKLYNWTPELEAEAARSFPEEIPPALQELLRNETGVPQSIPPATAPAAAPATRNATP</sequence>
<dbReference type="InterPro" id="IPR021516">
    <property type="entry name" value="DUF3179"/>
</dbReference>
<dbReference type="HOGENOM" id="CLU_037493_1_0_7"/>
<name>T2G6Q4_MEGG1</name>
<dbReference type="EMBL" id="CP006585">
    <property type="protein sequence ID" value="AGW11968.1"/>
    <property type="molecule type" value="Genomic_DNA"/>
</dbReference>
<gene>
    <name evidence="2" type="ORF">DGI_0027</name>
</gene>
<evidence type="ECO:0000313" key="2">
    <source>
        <dbReference type="EMBL" id="AGW11968.1"/>
    </source>
</evidence>
<evidence type="ECO:0000256" key="1">
    <source>
        <dbReference type="SAM" id="MobiDB-lite"/>
    </source>
</evidence>
<keyword evidence="3" id="KW-1185">Reference proteome</keyword>
<reference evidence="2 3" key="1">
    <citation type="journal article" date="2013" name="J. Bacteriol.">
        <title>Roles of HynAB and Ech, the only two hydrogenases found in the model sulfate reducer Desulfovibrio gigas.</title>
        <authorList>
            <person name="Morais-Silva F.O."/>
            <person name="Santos C.I."/>
            <person name="Rodrigues R."/>
            <person name="Pereira I.A."/>
            <person name="Rodrigues-Pousada C."/>
        </authorList>
    </citation>
    <scope>NUCLEOTIDE SEQUENCE [LARGE SCALE GENOMIC DNA]</scope>
    <source>
        <strain evidence="3">ATCC 19364 / DSM 1382 / NCIMB 9332 / VKM B-1759</strain>
    </source>
</reference>
<dbReference type="eggNOG" id="COG2128">
    <property type="taxonomic scope" value="Bacteria"/>
</dbReference>
<dbReference type="Pfam" id="PF11376">
    <property type="entry name" value="DUF3179"/>
    <property type="match status" value="1"/>
</dbReference>
<dbReference type="AlphaFoldDB" id="T2G6Q4"/>
<dbReference type="Proteomes" id="UP000016587">
    <property type="component" value="Chromosome"/>
</dbReference>
<reference evidence="3" key="2">
    <citation type="submission" date="2013-07" db="EMBL/GenBank/DDBJ databases">
        <authorList>
            <person name="Morais-Silva F.O."/>
            <person name="Rezende A.M."/>
            <person name="Pimentel C."/>
            <person name="Resende D.M."/>
            <person name="Santos C.I."/>
            <person name="Clemente C."/>
            <person name="de Oliveira L.M."/>
            <person name="da Silva S.M."/>
            <person name="Costa D.A."/>
            <person name="Varela-Raposo A."/>
            <person name="Horacio E.C.A."/>
            <person name="Matos M."/>
            <person name="Flores O."/>
            <person name="Ruiz J.C."/>
            <person name="Rodrigues-Pousada C."/>
        </authorList>
    </citation>
    <scope>NUCLEOTIDE SEQUENCE [LARGE SCALE GENOMIC DNA]</scope>
    <source>
        <strain evidence="3">ATCC 19364 / DSM 1382 / NCIMB 9332 / VKM B-1759</strain>
    </source>
</reference>
<evidence type="ECO:0008006" key="4">
    <source>
        <dbReference type="Google" id="ProtNLM"/>
    </source>
</evidence>
<dbReference type="STRING" id="1121448.DGI_0027"/>
<dbReference type="PATRIC" id="fig|1121448.10.peg.28"/>
<accession>T2G6Q4</accession>
<dbReference type="KEGG" id="dgg:DGI_0027"/>
<organism evidence="2 3">
    <name type="scientific">Megalodesulfovibrio gigas (strain ATCC 19364 / DSM 1382 / NCIMB 9332 / VKM B-1759)</name>
    <name type="common">Desulfovibrio gigas</name>
    <dbReference type="NCBI Taxonomy" id="1121448"/>
    <lineage>
        <taxon>Bacteria</taxon>
        <taxon>Pseudomonadati</taxon>
        <taxon>Thermodesulfobacteriota</taxon>
        <taxon>Desulfovibrionia</taxon>
        <taxon>Desulfovibrionales</taxon>
        <taxon>Desulfovibrionaceae</taxon>
        <taxon>Megalodesulfovibrio</taxon>
    </lineage>
</organism>
<protein>
    <recommendedName>
        <fullName evidence="4">DUF3179 domain-containing protein</fullName>
    </recommendedName>
</protein>
<feature type="compositionally biased region" description="Low complexity" evidence="1">
    <location>
        <begin position="371"/>
        <end position="383"/>
    </location>
</feature>